<evidence type="ECO:0000313" key="2">
    <source>
        <dbReference type="EMBL" id="CAG8468140.1"/>
    </source>
</evidence>
<evidence type="ECO:0000313" key="3">
    <source>
        <dbReference type="Proteomes" id="UP000789831"/>
    </source>
</evidence>
<feature type="region of interest" description="Disordered" evidence="1">
    <location>
        <begin position="212"/>
        <end position="298"/>
    </location>
</feature>
<dbReference type="EMBL" id="CAJVPL010000223">
    <property type="protein sequence ID" value="CAG8468140.1"/>
    <property type="molecule type" value="Genomic_DNA"/>
</dbReference>
<keyword evidence="3" id="KW-1185">Reference proteome</keyword>
<feature type="region of interest" description="Disordered" evidence="1">
    <location>
        <begin position="49"/>
        <end position="115"/>
    </location>
</feature>
<organism evidence="2 3">
    <name type="scientific">Ambispora gerdemannii</name>
    <dbReference type="NCBI Taxonomy" id="144530"/>
    <lineage>
        <taxon>Eukaryota</taxon>
        <taxon>Fungi</taxon>
        <taxon>Fungi incertae sedis</taxon>
        <taxon>Mucoromycota</taxon>
        <taxon>Glomeromycotina</taxon>
        <taxon>Glomeromycetes</taxon>
        <taxon>Archaeosporales</taxon>
        <taxon>Ambisporaceae</taxon>
        <taxon>Ambispora</taxon>
    </lineage>
</organism>
<feature type="compositionally biased region" description="Low complexity" evidence="1">
    <location>
        <begin position="86"/>
        <end position="98"/>
    </location>
</feature>
<dbReference type="AlphaFoldDB" id="A0A9N8Z611"/>
<feature type="compositionally biased region" description="Low complexity" evidence="1">
    <location>
        <begin position="68"/>
        <end position="79"/>
    </location>
</feature>
<proteinExistence type="predicted"/>
<accession>A0A9N8Z611</accession>
<dbReference type="Proteomes" id="UP000789831">
    <property type="component" value="Unassembled WGS sequence"/>
</dbReference>
<reference evidence="2" key="1">
    <citation type="submission" date="2021-06" db="EMBL/GenBank/DDBJ databases">
        <authorList>
            <person name="Kallberg Y."/>
            <person name="Tangrot J."/>
            <person name="Rosling A."/>
        </authorList>
    </citation>
    <scope>NUCLEOTIDE SEQUENCE</scope>
    <source>
        <strain evidence="2">MT106</strain>
    </source>
</reference>
<sequence>MNDNQTLGYITSSTPTIIRSPGDHYNNQLFDFASSSELDVDSKLQRVPCHDNTVGGESSPMATSPIFSSTTSESWVSNSDQATIPSLSLSLSNHNQNRNNHHNNGDKDTNNGNDDYAFLDQLHIHQQYNNNSNNTITSVGKQSTYDYYIRHENAYDANNFGRRCEFEDEDDDENSESFLSPLLPIEPFHNTVEWPSIDQNLEHLLARREEKDFKQKQENHNIASQYTSKNNNEAKEENDDSNAESHQEQDDNNRSDNNNDNQEHDDDETTMEQNNSSAKERTDTQSSCSSPYLQQNYP</sequence>
<feature type="compositionally biased region" description="Basic and acidic residues" evidence="1">
    <location>
        <begin position="243"/>
        <end position="254"/>
    </location>
</feature>
<protein>
    <submittedName>
        <fullName evidence="2">9419_t:CDS:1</fullName>
    </submittedName>
</protein>
<name>A0A9N8Z611_9GLOM</name>
<feature type="compositionally biased region" description="Polar residues" evidence="1">
    <location>
        <begin position="284"/>
        <end position="298"/>
    </location>
</feature>
<evidence type="ECO:0000256" key="1">
    <source>
        <dbReference type="SAM" id="MobiDB-lite"/>
    </source>
</evidence>
<comment type="caution">
    <text evidence="2">The sequence shown here is derived from an EMBL/GenBank/DDBJ whole genome shotgun (WGS) entry which is preliminary data.</text>
</comment>
<gene>
    <name evidence="2" type="ORF">AGERDE_LOCUS2599</name>
</gene>